<dbReference type="SUPFAM" id="SSF51197">
    <property type="entry name" value="Clavaminate synthase-like"/>
    <property type="match status" value="1"/>
</dbReference>
<dbReference type="InterPro" id="IPR044861">
    <property type="entry name" value="IPNS-like_FE2OG_OXY"/>
</dbReference>
<evidence type="ECO:0000313" key="6">
    <source>
        <dbReference type="EMBL" id="KAF4368028.1"/>
    </source>
</evidence>
<dbReference type="InterPro" id="IPR026992">
    <property type="entry name" value="DIOX_N"/>
</dbReference>
<dbReference type="AlphaFoldDB" id="A0A7J6HYS9"/>
<protein>
    <submittedName>
        <fullName evidence="7">Uncharacterized protein</fullName>
    </submittedName>
</protein>
<keyword evidence="9" id="KW-1185">Reference proteome</keyword>
<dbReference type="Gene3D" id="2.60.120.330">
    <property type="entry name" value="B-lactam Antibiotic, Isopenicillin N Synthase, Chain"/>
    <property type="match status" value="2"/>
</dbReference>
<accession>A0A7J6HYS9</accession>
<gene>
    <name evidence="6" type="ORF">F8388_002639</name>
    <name evidence="7" type="ORF">G4B88_021175</name>
</gene>
<reference evidence="8 9" key="1">
    <citation type="journal article" date="2020" name="bioRxiv">
        <title>Sequence and annotation of 42 cannabis genomes reveals extensive copy number variation in cannabinoid synthesis and pathogen resistance genes.</title>
        <authorList>
            <person name="Mckernan K.J."/>
            <person name="Helbert Y."/>
            <person name="Kane L.T."/>
            <person name="Ebling H."/>
            <person name="Zhang L."/>
            <person name="Liu B."/>
            <person name="Eaton Z."/>
            <person name="Mclaughlin S."/>
            <person name="Kingan S."/>
            <person name="Baybayan P."/>
            <person name="Concepcion G."/>
            <person name="Jordan M."/>
            <person name="Riva A."/>
            <person name="Barbazuk W."/>
            <person name="Harkins T."/>
        </authorList>
    </citation>
    <scope>NUCLEOTIDE SEQUENCE [LARGE SCALE GENOMIC DNA]</scope>
    <source>
        <strain evidence="8 9">cv. Jamaican Lion 4</strain>
        <strain evidence="7">Father</strain>
        <strain evidence="6">Mother</strain>
        <tissue evidence="7">Leaf</tissue>
    </source>
</reference>
<evidence type="ECO:0000256" key="2">
    <source>
        <dbReference type="ARBA" id="ARBA00022896"/>
    </source>
</evidence>
<keyword evidence="2" id="KW-0847">Vitamin C</keyword>
<sequence length="277" mass="31774">MDLANEGDETTSLVGAYDEYYQMGVRSLMEKENIKKVPNKYILSEAERPNYNLEINNTNLINLPVIDFAQLQSSNRSLVINSLAKACQDYGFFQLVNHGIKGDVIDRMKDASKRFFELPSSERSKYMSNDMCSPVRYGTSFNQNNDKVYCWRDFLKLSCHPALSQNFPHHWPSSPLDLREAAVEFSLGIKSVYMMILSNGRYKSVLHRVVVNSSKSRMSIASLHSVGLNCMIEASPKLIDETNPKRYMDTDFSSFLHHLASRQHNNNKTFLDSRKLF</sequence>
<keyword evidence="3" id="KW-0408">Iron</keyword>
<dbReference type="Proteomes" id="UP000583929">
    <property type="component" value="Unassembled WGS sequence"/>
</dbReference>
<dbReference type="InterPro" id="IPR050295">
    <property type="entry name" value="Plant_2OG-oxidoreductases"/>
</dbReference>
<evidence type="ECO:0000313" key="8">
    <source>
        <dbReference type="Proteomes" id="UP000525078"/>
    </source>
</evidence>
<dbReference type="Pfam" id="PF14226">
    <property type="entry name" value="DIOX_N"/>
    <property type="match status" value="1"/>
</dbReference>
<evidence type="ECO:0000313" key="7">
    <source>
        <dbReference type="EMBL" id="KAF4399961.1"/>
    </source>
</evidence>
<evidence type="ECO:0000256" key="3">
    <source>
        <dbReference type="ARBA" id="ARBA00023004"/>
    </source>
</evidence>
<dbReference type="Proteomes" id="UP000525078">
    <property type="component" value="Unassembled WGS sequence"/>
</dbReference>
<feature type="domain" description="Isopenicillin N synthase-like Fe(2+) 2OG dioxygenase" evidence="4">
    <location>
        <begin position="194"/>
        <end position="223"/>
    </location>
</feature>
<dbReference type="EMBL" id="JAATIQ010000020">
    <property type="protein sequence ID" value="KAF4399961.1"/>
    <property type="molecule type" value="Genomic_DNA"/>
</dbReference>
<feature type="domain" description="Non-haem dioxygenase N-terminal" evidence="5">
    <location>
        <begin position="63"/>
        <end position="173"/>
    </location>
</feature>
<dbReference type="GO" id="GO:0031418">
    <property type="term" value="F:L-ascorbic acid binding"/>
    <property type="evidence" value="ECO:0007669"/>
    <property type="project" value="UniProtKB-KW"/>
</dbReference>
<proteinExistence type="predicted"/>
<evidence type="ECO:0000259" key="5">
    <source>
        <dbReference type="Pfam" id="PF14226"/>
    </source>
</evidence>
<dbReference type="EMBL" id="JAATIP010000137">
    <property type="protein sequence ID" value="KAF4368028.1"/>
    <property type="molecule type" value="Genomic_DNA"/>
</dbReference>
<evidence type="ECO:0000256" key="1">
    <source>
        <dbReference type="ARBA" id="ARBA00022723"/>
    </source>
</evidence>
<dbReference type="PANTHER" id="PTHR47991">
    <property type="entry name" value="OXOGLUTARATE/IRON-DEPENDENT DIOXYGENASE"/>
    <property type="match status" value="1"/>
</dbReference>
<keyword evidence="1" id="KW-0479">Metal-binding</keyword>
<name>A0A7J6HYS9_CANSA</name>
<evidence type="ECO:0000259" key="4">
    <source>
        <dbReference type="Pfam" id="PF03171"/>
    </source>
</evidence>
<comment type="caution">
    <text evidence="7">The sequence shown here is derived from an EMBL/GenBank/DDBJ whole genome shotgun (WGS) entry which is preliminary data.</text>
</comment>
<dbReference type="InterPro" id="IPR027443">
    <property type="entry name" value="IPNS-like_sf"/>
</dbReference>
<organism evidence="7 9">
    <name type="scientific">Cannabis sativa</name>
    <name type="common">Hemp</name>
    <name type="synonym">Marijuana</name>
    <dbReference type="NCBI Taxonomy" id="3483"/>
    <lineage>
        <taxon>Eukaryota</taxon>
        <taxon>Viridiplantae</taxon>
        <taxon>Streptophyta</taxon>
        <taxon>Embryophyta</taxon>
        <taxon>Tracheophyta</taxon>
        <taxon>Spermatophyta</taxon>
        <taxon>Magnoliopsida</taxon>
        <taxon>eudicotyledons</taxon>
        <taxon>Gunneridae</taxon>
        <taxon>Pentapetalae</taxon>
        <taxon>rosids</taxon>
        <taxon>fabids</taxon>
        <taxon>Rosales</taxon>
        <taxon>Cannabaceae</taxon>
        <taxon>Cannabis</taxon>
    </lineage>
</organism>
<dbReference type="Pfam" id="PF03171">
    <property type="entry name" value="2OG-FeII_Oxy"/>
    <property type="match status" value="1"/>
</dbReference>
<dbReference type="GO" id="GO:0046872">
    <property type="term" value="F:metal ion binding"/>
    <property type="evidence" value="ECO:0007669"/>
    <property type="project" value="UniProtKB-KW"/>
</dbReference>
<evidence type="ECO:0000313" key="9">
    <source>
        <dbReference type="Proteomes" id="UP000583929"/>
    </source>
</evidence>